<proteinExistence type="inferred from homology"/>
<evidence type="ECO:0000313" key="5">
    <source>
        <dbReference type="Proteomes" id="UP000036356"/>
    </source>
</evidence>
<reference evidence="4 5" key="1">
    <citation type="submission" date="2015-06" db="EMBL/GenBank/DDBJ databases">
        <title>Draft genome of the moderately acidophilic sulfate reducer Candidatus Desulfosporosinus acididurans strain M1.</title>
        <authorList>
            <person name="Poehlein A."/>
            <person name="Petzsch P."/>
            <person name="Johnson B.D."/>
            <person name="Schloemann M."/>
            <person name="Daniel R."/>
            <person name="Muehling M."/>
        </authorList>
    </citation>
    <scope>NUCLEOTIDE SEQUENCE [LARGE SCALE GENOMIC DNA]</scope>
    <source>
        <strain evidence="4 5">M1</strain>
    </source>
</reference>
<dbReference type="Pfam" id="PF04984">
    <property type="entry name" value="Phage_sheath_1"/>
    <property type="match status" value="1"/>
</dbReference>
<keyword evidence="5" id="KW-1185">Reference proteome</keyword>
<organism evidence="4 5">
    <name type="scientific">Desulfosporosinus acididurans</name>
    <dbReference type="NCBI Taxonomy" id="476652"/>
    <lineage>
        <taxon>Bacteria</taxon>
        <taxon>Bacillati</taxon>
        <taxon>Bacillota</taxon>
        <taxon>Clostridia</taxon>
        <taxon>Eubacteriales</taxon>
        <taxon>Desulfitobacteriaceae</taxon>
        <taxon>Desulfosporosinus</taxon>
    </lineage>
</organism>
<comment type="similarity">
    <text evidence="1">Belongs to the myoviridae tail sheath protein family.</text>
</comment>
<dbReference type="Gene3D" id="3.40.50.11790">
    <property type="match status" value="1"/>
</dbReference>
<dbReference type="Pfam" id="PF17482">
    <property type="entry name" value="Phage_sheath_1C"/>
    <property type="match status" value="1"/>
</dbReference>
<comment type="caution">
    <text evidence="4">The sequence shown here is derived from an EMBL/GenBank/DDBJ whole genome shotgun (WGS) entry which is preliminary data.</text>
</comment>
<feature type="domain" description="Tail sheath protein C-terminal" evidence="3">
    <location>
        <begin position="230"/>
        <end position="351"/>
    </location>
</feature>
<gene>
    <name evidence="4" type="ORF">DEAC_c14240</name>
</gene>
<dbReference type="RefSeq" id="WP_047809292.1">
    <property type="nucleotide sequence ID" value="NZ_LDZY01000004.1"/>
</dbReference>
<evidence type="ECO:0000313" key="4">
    <source>
        <dbReference type="EMBL" id="KLU66756.1"/>
    </source>
</evidence>
<evidence type="ECO:0000259" key="2">
    <source>
        <dbReference type="Pfam" id="PF04984"/>
    </source>
</evidence>
<sequence>MGLPQITIRFQTLAVTAITRSARGIVALILKDSTKTTFDTKIYADVSEVASADWTAANLDYIQKTFLGTPSKVIVERVAADAVDYNAALSRLANKKWNYLAVPGIVIADVANISSWIKSRRDVDRKTFKAVLPNSVSDHEGIINFSTDDIVVDGKTYTTAEYCCRIAGILAGLPFTRSSTYYALPEVDSITETETPDADIDAGKLILINDGENIKIGRGVNSLTTTTVSKGAKFQKIKIMEAIDLMRDDIRDTFDSEYVGQVNNFYDNKVLFITAINAYFKLLQRDEVLDPSFTALAEIDVDAQALYLQSTGLDTSALTAAQIKEYNTGSHVFVKASGSPLDAMEDLDFSMLIV</sequence>
<dbReference type="STRING" id="476652.DEAC_c14240"/>
<dbReference type="InterPro" id="IPR035089">
    <property type="entry name" value="Phage_sheath_subtilisin"/>
</dbReference>
<name>A0A0J1IPY6_9FIRM</name>
<dbReference type="AlphaFoldDB" id="A0A0J1IPY6"/>
<dbReference type="Proteomes" id="UP000036356">
    <property type="component" value="Unassembled WGS sequence"/>
</dbReference>
<dbReference type="PATRIC" id="fig|476652.3.peg.1460"/>
<dbReference type="Gene3D" id="3.30.1370.220">
    <property type="match status" value="1"/>
</dbReference>
<feature type="domain" description="Tail sheath protein subtilisin-like" evidence="2">
    <location>
        <begin position="80"/>
        <end position="221"/>
    </location>
</feature>
<dbReference type="EMBL" id="LDZY01000004">
    <property type="protein sequence ID" value="KLU66756.1"/>
    <property type="molecule type" value="Genomic_DNA"/>
</dbReference>
<protein>
    <submittedName>
        <fullName evidence="4">Phage tail sheath protein</fullName>
    </submittedName>
</protein>
<evidence type="ECO:0000256" key="1">
    <source>
        <dbReference type="ARBA" id="ARBA00008005"/>
    </source>
</evidence>
<evidence type="ECO:0000259" key="3">
    <source>
        <dbReference type="Pfam" id="PF17482"/>
    </source>
</evidence>
<accession>A0A0J1IPY6</accession>
<dbReference type="InterPro" id="IPR020287">
    <property type="entry name" value="Tail_sheath_C"/>
</dbReference>